<name>A0AAV5V8T6_9BILA</name>
<feature type="region of interest" description="Disordered" evidence="1">
    <location>
        <begin position="33"/>
        <end position="59"/>
    </location>
</feature>
<evidence type="ECO:0000313" key="2">
    <source>
        <dbReference type="EMBL" id="GMT16042.1"/>
    </source>
</evidence>
<dbReference type="Proteomes" id="UP001432322">
    <property type="component" value="Unassembled WGS sequence"/>
</dbReference>
<sequence length="297" mass="34354">QIREMQFHYEEQENKLKEEIQLARVRFESSIARAEQSTKEERDKLVANSKKQQEDKEKALSTLEEKKAVELAQLRSDFDAKEARYVSEIRDVFETRMRERMMHESSMSSAYGFISGVPMLAAADKESQILEVQKARICETLMEINKRMDSLREQFLDREHDDFYSKEDELRRMTKSCEDMRDLCTTLLNTLEQSANINNEIRKAAADSLFSINAGSTSIHNQIIDLRQLMIESPQSVTFNDLREIRYSLMKLQSDCDRMPAIQGKSLSKRVQDHIGHMSRTNEDVIASIGSAPPADE</sequence>
<proteinExistence type="predicted"/>
<accession>A0AAV5V8T6</accession>
<protein>
    <submittedName>
        <fullName evidence="2">Uncharacterized protein</fullName>
    </submittedName>
</protein>
<evidence type="ECO:0000313" key="3">
    <source>
        <dbReference type="Proteomes" id="UP001432322"/>
    </source>
</evidence>
<comment type="caution">
    <text evidence="2">The sequence shown here is derived from an EMBL/GenBank/DDBJ whole genome shotgun (WGS) entry which is preliminary data.</text>
</comment>
<evidence type="ECO:0000256" key="1">
    <source>
        <dbReference type="SAM" id="MobiDB-lite"/>
    </source>
</evidence>
<feature type="compositionally biased region" description="Basic and acidic residues" evidence="1">
    <location>
        <begin position="36"/>
        <end position="59"/>
    </location>
</feature>
<organism evidence="2 3">
    <name type="scientific">Pristionchus fissidentatus</name>
    <dbReference type="NCBI Taxonomy" id="1538716"/>
    <lineage>
        <taxon>Eukaryota</taxon>
        <taxon>Metazoa</taxon>
        <taxon>Ecdysozoa</taxon>
        <taxon>Nematoda</taxon>
        <taxon>Chromadorea</taxon>
        <taxon>Rhabditida</taxon>
        <taxon>Rhabditina</taxon>
        <taxon>Diplogasteromorpha</taxon>
        <taxon>Diplogasteroidea</taxon>
        <taxon>Neodiplogasteridae</taxon>
        <taxon>Pristionchus</taxon>
    </lineage>
</organism>
<reference evidence="2" key="1">
    <citation type="submission" date="2023-10" db="EMBL/GenBank/DDBJ databases">
        <title>Genome assembly of Pristionchus species.</title>
        <authorList>
            <person name="Yoshida K."/>
            <person name="Sommer R.J."/>
        </authorList>
    </citation>
    <scope>NUCLEOTIDE SEQUENCE</scope>
    <source>
        <strain evidence="2">RS5133</strain>
    </source>
</reference>
<gene>
    <name evidence="2" type="ORF">PFISCL1PPCAC_7339</name>
</gene>
<keyword evidence="3" id="KW-1185">Reference proteome</keyword>
<dbReference type="AlphaFoldDB" id="A0AAV5V8T6"/>
<dbReference type="EMBL" id="BTSY01000002">
    <property type="protein sequence ID" value="GMT16042.1"/>
    <property type="molecule type" value="Genomic_DNA"/>
</dbReference>
<feature type="non-terminal residue" evidence="2">
    <location>
        <position position="1"/>
    </location>
</feature>